<reference evidence="1 2" key="1">
    <citation type="submission" date="2017-11" db="EMBL/GenBank/DDBJ databases">
        <title>De-novo sequencing of pomegranate (Punica granatum L.) genome.</title>
        <authorList>
            <person name="Akparov Z."/>
            <person name="Amiraslanov A."/>
            <person name="Hajiyeva S."/>
            <person name="Abbasov M."/>
            <person name="Kaur K."/>
            <person name="Hamwieh A."/>
            <person name="Solovyev V."/>
            <person name="Salamov A."/>
            <person name="Braich B."/>
            <person name="Kosarev P."/>
            <person name="Mahmoud A."/>
            <person name="Hajiyev E."/>
            <person name="Babayeva S."/>
            <person name="Izzatullayeva V."/>
            <person name="Mammadov A."/>
            <person name="Mammadov A."/>
            <person name="Sharifova S."/>
            <person name="Ojaghi J."/>
            <person name="Eynullazada K."/>
            <person name="Bayramov B."/>
            <person name="Abdulazimova A."/>
            <person name="Shahmuradov I."/>
        </authorList>
    </citation>
    <scope>NUCLEOTIDE SEQUENCE [LARGE SCALE GENOMIC DNA]</scope>
    <source>
        <strain evidence="2">cv. AG2017</strain>
        <tissue evidence="1">Leaf</tissue>
    </source>
</reference>
<gene>
    <name evidence="1" type="ORF">CRG98_029779</name>
</gene>
<keyword evidence="2" id="KW-1185">Reference proteome</keyword>
<protein>
    <submittedName>
        <fullName evidence="1">Uncharacterized protein</fullName>
    </submittedName>
</protein>
<evidence type="ECO:0000313" key="2">
    <source>
        <dbReference type="Proteomes" id="UP000233551"/>
    </source>
</evidence>
<dbReference type="Proteomes" id="UP000233551">
    <property type="component" value="Unassembled WGS sequence"/>
</dbReference>
<dbReference type="EMBL" id="PGOL01002194">
    <property type="protein sequence ID" value="PKI49835.1"/>
    <property type="molecule type" value="Genomic_DNA"/>
</dbReference>
<accession>A0A2I0J0S9</accession>
<sequence length="73" mass="7765">MALQAHSQHGREGVAKRVAMVVEVMAVATTTSGATTTTIGALITGQIKHPVVTVRVDEMLMVEEASFSLLWAE</sequence>
<dbReference type="AlphaFoldDB" id="A0A2I0J0S9"/>
<comment type="caution">
    <text evidence="1">The sequence shown here is derived from an EMBL/GenBank/DDBJ whole genome shotgun (WGS) entry which is preliminary data.</text>
</comment>
<evidence type="ECO:0000313" key="1">
    <source>
        <dbReference type="EMBL" id="PKI49835.1"/>
    </source>
</evidence>
<organism evidence="1 2">
    <name type="scientific">Punica granatum</name>
    <name type="common">Pomegranate</name>
    <dbReference type="NCBI Taxonomy" id="22663"/>
    <lineage>
        <taxon>Eukaryota</taxon>
        <taxon>Viridiplantae</taxon>
        <taxon>Streptophyta</taxon>
        <taxon>Embryophyta</taxon>
        <taxon>Tracheophyta</taxon>
        <taxon>Spermatophyta</taxon>
        <taxon>Magnoliopsida</taxon>
        <taxon>eudicotyledons</taxon>
        <taxon>Gunneridae</taxon>
        <taxon>Pentapetalae</taxon>
        <taxon>rosids</taxon>
        <taxon>malvids</taxon>
        <taxon>Myrtales</taxon>
        <taxon>Lythraceae</taxon>
        <taxon>Punica</taxon>
    </lineage>
</organism>
<name>A0A2I0J0S9_PUNGR</name>
<proteinExistence type="predicted"/>